<comment type="caution">
    <text evidence="2">The sequence shown here is derived from an EMBL/GenBank/DDBJ whole genome shotgun (WGS) entry which is preliminary data.</text>
</comment>
<accession>A0A0R1VNX0</accession>
<evidence type="ECO:0000259" key="1">
    <source>
        <dbReference type="Pfam" id="PF02057"/>
    </source>
</evidence>
<reference evidence="2 3" key="1">
    <citation type="journal article" date="2015" name="Genome Announc.">
        <title>Expanding the biotechnology potential of lactobacilli through comparative genomics of 213 strains and associated genera.</title>
        <authorList>
            <person name="Sun Z."/>
            <person name="Harris H.M."/>
            <person name="McCann A."/>
            <person name="Guo C."/>
            <person name="Argimon S."/>
            <person name="Zhang W."/>
            <person name="Yang X."/>
            <person name="Jeffery I.B."/>
            <person name="Cooney J.C."/>
            <person name="Kagawa T.F."/>
            <person name="Liu W."/>
            <person name="Song Y."/>
            <person name="Salvetti E."/>
            <person name="Wrobel A."/>
            <person name="Rasinkangas P."/>
            <person name="Parkhill J."/>
            <person name="Rea M.C."/>
            <person name="O'Sullivan O."/>
            <person name="Ritari J."/>
            <person name="Douillard F.P."/>
            <person name="Paul Ross R."/>
            <person name="Yang R."/>
            <person name="Briner A.E."/>
            <person name="Felis G.E."/>
            <person name="de Vos W.M."/>
            <person name="Barrangou R."/>
            <person name="Klaenhammer T.R."/>
            <person name="Caufield P.W."/>
            <person name="Cui Y."/>
            <person name="Zhang H."/>
            <person name="O'Toole P.W."/>
        </authorList>
    </citation>
    <scope>NUCLEOTIDE SEQUENCE [LARGE SCALE GENOMIC DNA]</scope>
    <source>
        <strain evidence="2 3">DSM 18630</strain>
    </source>
</reference>
<dbReference type="Pfam" id="PF02057">
    <property type="entry name" value="Glyco_hydro_59"/>
    <property type="match status" value="1"/>
</dbReference>
<dbReference type="InterPro" id="IPR013780">
    <property type="entry name" value="Glyco_hydro_b"/>
</dbReference>
<dbReference type="PANTHER" id="PTHR15172:SF1">
    <property type="entry name" value="GALACTOCEREBROSIDASE"/>
    <property type="match status" value="1"/>
</dbReference>
<dbReference type="GO" id="GO:0006683">
    <property type="term" value="P:galactosylceramide catabolic process"/>
    <property type="evidence" value="ECO:0007669"/>
    <property type="project" value="InterPro"/>
</dbReference>
<dbReference type="InterPro" id="IPR001286">
    <property type="entry name" value="Glyco_hydro_59"/>
</dbReference>
<dbReference type="GeneID" id="98318497"/>
<dbReference type="PATRIC" id="fig|1423750.3.peg.463"/>
<dbReference type="PANTHER" id="PTHR15172">
    <property type="entry name" value="GALACTOCEREBROSIDASE"/>
    <property type="match status" value="1"/>
</dbReference>
<dbReference type="GO" id="GO:0005764">
    <property type="term" value="C:lysosome"/>
    <property type="evidence" value="ECO:0007669"/>
    <property type="project" value="TreeGrafter"/>
</dbReference>
<evidence type="ECO:0000313" key="3">
    <source>
        <dbReference type="Proteomes" id="UP000051451"/>
    </source>
</evidence>
<protein>
    <recommendedName>
        <fullName evidence="1">Glycosyl hydrolase family 59 catalytic domain-containing protein</fullName>
    </recommendedName>
</protein>
<evidence type="ECO:0000313" key="2">
    <source>
        <dbReference type="EMBL" id="KRM07135.1"/>
    </source>
</evidence>
<dbReference type="GO" id="GO:0004336">
    <property type="term" value="F:galactosylceramidase activity"/>
    <property type="evidence" value="ECO:0007669"/>
    <property type="project" value="InterPro"/>
</dbReference>
<dbReference type="InterPro" id="IPR017853">
    <property type="entry name" value="GH"/>
</dbReference>
<gene>
    <name evidence="2" type="ORF">FC89_GL000451</name>
</gene>
<dbReference type="RefSeq" id="WP_057871230.1">
    <property type="nucleotide sequence ID" value="NZ_AZGB01000009.1"/>
</dbReference>
<dbReference type="SUPFAM" id="SSF51445">
    <property type="entry name" value="(Trans)glycosidases"/>
    <property type="match status" value="1"/>
</dbReference>
<keyword evidence="3" id="KW-1185">Reference proteome</keyword>
<dbReference type="AlphaFoldDB" id="A0A0R1VNX0"/>
<feature type="domain" description="Glycosyl hydrolase family 59 catalytic" evidence="1">
    <location>
        <begin position="23"/>
        <end position="361"/>
    </location>
</feature>
<proteinExistence type="predicted"/>
<dbReference type="Gene3D" id="3.20.20.80">
    <property type="entry name" value="Glycosidases"/>
    <property type="match status" value="1"/>
</dbReference>
<dbReference type="Gene3D" id="2.60.120.560">
    <property type="entry name" value="Exo-inulinase, domain 1"/>
    <property type="match status" value="1"/>
</dbReference>
<dbReference type="STRING" id="1423750.FC89_GL000451"/>
<dbReference type="Proteomes" id="UP000051451">
    <property type="component" value="Unassembled WGS sequence"/>
</dbReference>
<dbReference type="InterPro" id="IPR049161">
    <property type="entry name" value="GH59_cat"/>
</dbReference>
<sequence length="849" mass="96460">MNKTSFIIDGEKLDLNAMNANTFKGFGYISCNNSSRLLLDYKWEHPESYQQILTILFGGAHPLMRMLKVEMGIDANTSSGTEPATMRTADEAANVCRGAGFQLIADARQLQPTLKTAILRWGEPGFLRKLWANVKTDNPDQDVLEAAYEPMYQWYKKTIIAAYETYGYLIDYVDPDRNETKHPMYRWIKWFATRLKTDKSEFPEGFPVEKYNDIKLIAADQNYERDFGDQMVADQDLRVKVPAVGFHYNTDDSATQSFTKLADEYQHEVWYSEGIAPMTNGKYRVHASNGEGIGGTQSGLDIANRLIKSYVKSRRSLYLFQPAVSAYYPGVNYSHKELIAASRPWSGFFEVDNVGLQCMKHFSDFAKAGWDDEGAWRYLTSACDSGVGGTENLDHNQEAPSYLTLMAPDKQNYSVIFVNDSAQPRMYHVTIQNVAVNQSQQLDVWESIGPKSVEDGYDSRMKRIRETIQPIDGKADILVYPHSIVTATTLRLRNDQEVVYHRLAAPCTDKVLKGTGDMLYMDDFSYADYSSDYLMSRGGTPRYMTDQGGAFEVVRENDRNFLQQMISEKQRALDWEYSYAPNLTFGDDHWTDYAVMVSVKFDNHTQQNSPTGNYFGIGLRELTDVKGRLESAPYVFKIFSDGSCQLIKEDQIVKLTYIDNFDLSIDHQLIFQAEGNHLTASVDNQHIIDFVDTGNPHFSGRVKLGSGYFHTRINWIEVKRVNRDTALISERLDNLDDRLVYTGNWLHVCGLDNTKWNRTLSYGTADAEKTPILSFCFVGTGFSLIGKQNTTSSLQITIDHQVINWNYHPQSGSDRSENTRIIGLLAGKHQVTVMVTDGKFTLDAIEFIE</sequence>
<dbReference type="Gene3D" id="2.60.40.1180">
    <property type="entry name" value="Golgi alpha-mannosidase II"/>
    <property type="match status" value="1"/>
</dbReference>
<dbReference type="GO" id="GO:0016020">
    <property type="term" value="C:membrane"/>
    <property type="evidence" value="ECO:0007669"/>
    <property type="project" value="GOC"/>
</dbReference>
<organism evidence="2 3">
    <name type="scientific">Liquorilactobacillus ghanensis DSM 18630</name>
    <dbReference type="NCBI Taxonomy" id="1423750"/>
    <lineage>
        <taxon>Bacteria</taxon>
        <taxon>Bacillati</taxon>
        <taxon>Bacillota</taxon>
        <taxon>Bacilli</taxon>
        <taxon>Lactobacillales</taxon>
        <taxon>Lactobacillaceae</taxon>
        <taxon>Liquorilactobacillus</taxon>
    </lineage>
</organism>
<dbReference type="OrthoDB" id="9802318at2"/>
<name>A0A0R1VNX0_9LACO</name>
<dbReference type="EMBL" id="AZGB01000009">
    <property type="protein sequence ID" value="KRM07135.1"/>
    <property type="molecule type" value="Genomic_DNA"/>
</dbReference>